<feature type="transmembrane region" description="Helical" evidence="1">
    <location>
        <begin position="170"/>
        <end position="187"/>
    </location>
</feature>
<evidence type="ECO:0000256" key="1">
    <source>
        <dbReference type="SAM" id="Phobius"/>
    </source>
</evidence>
<dbReference type="Proteomes" id="UP000449092">
    <property type="component" value="Unassembled WGS sequence"/>
</dbReference>
<proteinExistence type="predicted"/>
<reference evidence="2 3" key="1">
    <citation type="submission" date="2019-09" db="EMBL/GenBank/DDBJ databases">
        <title>Characterisation of the sponge microbiome using genome-centric metagenomics.</title>
        <authorList>
            <person name="Engelberts J.P."/>
            <person name="Robbins S.J."/>
            <person name="De Goeij J.M."/>
            <person name="Aranda M."/>
            <person name="Bell S.C."/>
            <person name="Webster N.S."/>
        </authorList>
    </citation>
    <scope>NUCLEOTIDE SEQUENCE [LARGE SCALE GENOMIC DNA]</scope>
    <source>
        <strain evidence="2">SB0662_bin_43</strain>
    </source>
</reference>
<keyword evidence="1" id="KW-0812">Transmembrane</keyword>
<comment type="caution">
    <text evidence="2">The sequence shown here is derived from an EMBL/GenBank/DDBJ whole genome shotgun (WGS) entry which is preliminary data.</text>
</comment>
<dbReference type="InterPro" id="IPR043993">
    <property type="entry name" value="T4SS_pilin"/>
</dbReference>
<keyword evidence="1" id="KW-0472">Membrane</keyword>
<name>A0A845DMG1_9BACT</name>
<feature type="transmembrane region" description="Helical" evidence="1">
    <location>
        <begin position="12"/>
        <end position="33"/>
    </location>
</feature>
<accession>A0A845DMG1</accession>
<evidence type="ECO:0000313" key="2">
    <source>
        <dbReference type="EMBL" id="MYE38533.1"/>
    </source>
</evidence>
<dbReference type="AlphaFoldDB" id="A0A845DMG1"/>
<dbReference type="EMBL" id="VXOY01000029">
    <property type="protein sequence ID" value="MYE38533.1"/>
    <property type="molecule type" value="Genomic_DNA"/>
</dbReference>
<sequence>MNTSFFSVRNSVVAGIVFLVVACVGIGSDNAIALHPGNSGVYSERDCREALNTGEQCSPIARDCTDEEASSGYTICYTGNWHKTPKPTLSETDTSTRSENSDKKCDPATEICNPISSNDFEDLINGIIRWLTIFATPILVLMVVYAGFLYTTSAGSTTQTDRAKNVIKHAVIGFIIITLAYVIKAIVGDIF</sequence>
<gene>
    <name evidence="2" type="ORF">F4X82_03400</name>
</gene>
<evidence type="ECO:0000313" key="3">
    <source>
        <dbReference type="Proteomes" id="UP000449092"/>
    </source>
</evidence>
<keyword evidence="1" id="KW-1133">Transmembrane helix</keyword>
<protein>
    <submittedName>
        <fullName evidence="2">Uncharacterized protein</fullName>
    </submittedName>
</protein>
<organism evidence="2 3">
    <name type="scientific">Candidatus Spechtbacteria bacterium SB0662_bin_43</name>
    <dbReference type="NCBI Taxonomy" id="2604897"/>
    <lineage>
        <taxon>Bacteria</taxon>
        <taxon>Candidatus Spechtiibacteriota</taxon>
    </lineage>
</organism>
<dbReference type="Pfam" id="PF18895">
    <property type="entry name" value="T4SS_pilin"/>
    <property type="match status" value="1"/>
</dbReference>
<feature type="transmembrane region" description="Helical" evidence="1">
    <location>
        <begin position="127"/>
        <end position="150"/>
    </location>
</feature>